<dbReference type="InterPro" id="IPR006629">
    <property type="entry name" value="LITAF"/>
</dbReference>
<feature type="domain" description="LITAF" evidence="9">
    <location>
        <begin position="60"/>
        <end position="144"/>
    </location>
</feature>
<keyword evidence="5" id="KW-0479">Metal-binding</keyword>
<keyword evidence="6" id="KW-0862">Zinc</keyword>
<dbReference type="GO" id="GO:0031902">
    <property type="term" value="C:late endosome membrane"/>
    <property type="evidence" value="ECO:0007669"/>
    <property type="project" value="UniProtKB-SubCell"/>
</dbReference>
<evidence type="ECO:0000256" key="7">
    <source>
        <dbReference type="ARBA" id="ARBA00023136"/>
    </source>
</evidence>
<evidence type="ECO:0000256" key="4">
    <source>
        <dbReference type="ARBA" id="ARBA00005975"/>
    </source>
</evidence>
<evidence type="ECO:0000256" key="8">
    <source>
        <dbReference type="SAM" id="Phobius"/>
    </source>
</evidence>
<dbReference type="InterPro" id="IPR037519">
    <property type="entry name" value="LITAF_fam"/>
</dbReference>
<dbReference type="Pfam" id="PF10601">
    <property type="entry name" value="zf-LITAF-like"/>
    <property type="match status" value="1"/>
</dbReference>
<evidence type="ECO:0000313" key="10">
    <source>
        <dbReference type="EMBL" id="JAV18485.1"/>
    </source>
</evidence>
<dbReference type="AlphaFoldDB" id="A0A1L8EIK4"/>
<proteinExistence type="inferred from homology"/>
<comment type="subcellular location">
    <subcellularLocation>
        <location evidence="2">Endosome membrane</location>
        <topology evidence="2">Peripheral membrane protein</topology>
    </subcellularLocation>
    <subcellularLocation>
        <location evidence="1">Late endosome membrane</location>
    </subcellularLocation>
    <subcellularLocation>
        <location evidence="3">Lysosome membrane</location>
        <topology evidence="3">Peripheral membrane protein</topology>
        <orientation evidence="3">Cytoplasmic side</orientation>
    </subcellularLocation>
</comment>
<accession>A0A1L8EIK4</accession>
<evidence type="ECO:0000256" key="3">
    <source>
        <dbReference type="ARBA" id="ARBA00004630"/>
    </source>
</evidence>
<keyword evidence="7 8" id="KW-0472">Membrane</keyword>
<evidence type="ECO:0000256" key="1">
    <source>
        <dbReference type="ARBA" id="ARBA00004414"/>
    </source>
</evidence>
<evidence type="ECO:0000256" key="6">
    <source>
        <dbReference type="ARBA" id="ARBA00022833"/>
    </source>
</evidence>
<dbReference type="SMART" id="SM00714">
    <property type="entry name" value="LITAF"/>
    <property type="match status" value="1"/>
</dbReference>
<feature type="transmembrane region" description="Helical" evidence="8">
    <location>
        <begin position="102"/>
        <end position="122"/>
    </location>
</feature>
<dbReference type="PROSITE" id="PS51837">
    <property type="entry name" value="LITAF"/>
    <property type="match status" value="1"/>
</dbReference>
<evidence type="ECO:0000256" key="2">
    <source>
        <dbReference type="ARBA" id="ARBA00004481"/>
    </source>
</evidence>
<comment type="similarity">
    <text evidence="4">Belongs to the CDIP1/LITAF family.</text>
</comment>
<dbReference type="GO" id="GO:0008270">
    <property type="term" value="F:zinc ion binding"/>
    <property type="evidence" value="ECO:0007669"/>
    <property type="project" value="TreeGrafter"/>
</dbReference>
<dbReference type="GO" id="GO:0005765">
    <property type="term" value="C:lysosomal membrane"/>
    <property type="evidence" value="ECO:0007669"/>
    <property type="project" value="UniProtKB-SubCell"/>
</dbReference>
<organism evidence="10">
    <name type="scientific">Haematobia irritans</name>
    <name type="common">Horn fly</name>
    <name type="synonym">Conops irritans</name>
    <dbReference type="NCBI Taxonomy" id="7368"/>
    <lineage>
        <taxon>Eukaryota</taxon>
        <taxon>Metazoa</taxon>
        <taxon>Ecdysozoa</taxon>
        <taxon>Arthropoda</taxon>
        <taxon>Hexapoda</taxon>
        <taxon>Insecta</taxon>
        <taxon>Pterygota</taxon>
        <taxon>Neoptera</taxon>
        <taxon>Endopterygota</taxon>
        <taxon>Diptera</taxon>
        <taxon>Brachycera</taxon>
        <taxon>Muscomorpha</taxon>
        <taxon>Muscoidea</taxon>
        <taxon>Muscidae</taxon>
        <taxon>Haematobia</taxon>
    </lineage>
</organism>
<sequence length="144" mass="16008">MDEDNGTKRIYPTAPLEQVVTNEQQEHLLAKPAPPSYNQAIGVEPITAQPAQTGPAHGDPHVVVITQPVATYGPTPVDVQCPYCHNICRTRVRSKPTSRTHLFALILCLLQLYCCVCLPYCITSCMNTNHYCGMCDQYLGTYQR</sequence>
<name>A0A1L8EIK4_HAEIR</name>
<dbReference type="EMBL" id="GFDG01000314">
    <property type="protein sequence ID" value="JAV18485.1"/>
    <property type="molecule type" value="Transcribed_RNA"/>
</dbReference>
<reference evidence="10" key="1">
    <citation type="submission" date="2017-01" db="EMBL/GenBank/DDBJ databases">
        <title>An insight into the sialome and mialome of the horn fly, Haematobia irritans.</title>
        <authorList>
            <person name="Breijo M."/>
            <person name="Boiani M."/>
            <person name="Ures X."/>
            <person name="Rocha S."/>
            <person name="Sequeira M."/>
            <person name="Ribeiro J.M."/>
        </authorList>
    </citation>
    <scope>NUCLEOTIDE SEQUENCE</scope>
</reference>
<dbReference type="PANTHER" id="PTHR23292">
    <property type="entry name" value="LIPOPOLYSACCHARIDE-INDUCED TUMOR NECROSIS FACTOR-ALPHA FACTOR"/>
    <property type="match status" value="1"/>
</dbReference>
<protein>
    <submittedName>
        <fullName evidence="10">Putative lipopolysaccharide-induced tumor necrosis factor-alpha factor</fullName>
    </submittedName>
</protein>
<evidence type="ECO:0000256" key="5">
    <source>
        <dbReference type="ARBA" id="ARBA00022723"/>
    </source>
</evidence>
<dbReference type="PANTHER" id="PTHR23292:SF14">
    <property type="entry name" value="FI16615P1-RELATED"/>
    <property type="match status" value="1"/>
</dbReference>
<keyword evidence="8" id="KW-0812">Transmembrane</keyword>
<evidence type="ECO:0000259" key="9">
    <source>
        <dbReference type="PROSITE" id="PS51837"/>
    </source>
</evidence>
<keyword evidence="8" id="KW-1133">Transmembrane helix</keyword>